<keyword evidence="2" id="KW-1185">Reference proteome</keyword>
<sequence length="83" mass="9829">MKPLMEIAERALDQLERWQDLEDWEHWRQAVQVAIVQAESSSTLIESFQRGVMVLDDEWLSRVLQTMELLDELRPANQERPPP</sequence>
<dbReference type="RefSeq" id="WP_145269054.1">
    <property type="nucleotide sequence ID" value="NZ_CP036272.1"/>
</dbReference>
<proteinExistence type="predicted"/>
<dbReference type="AlphaFoldDB" id="A0A517SPS0"/>
<evidence type="ECO:0000313" key="2">
    <source>
        <dbReference type="Proteomes" id="UP000315003"/>
    </source>
</evidence>
<name>A0A517SPS0_9BACT</name>
<accession>A0A517SPS0</accession>
<organism evidence="1 2">
    <name type="scientific">Stieleria bergensis</name>
    <dbReference type="NCBI Taxonomy" id="2528025"/>
    <lineage>
        <taxon>Bacteria</taxon>
        <taxon>Pseudomonadati</taxon>
        <taxon>Planctomycetota</taxon>
        <taxon>Planctomycetia</taxon>
        <taxon>Pirellulales</taxon>
        <taxon>Pirellulaceae</taxon>
        <taxon>Stieleria</taxon>
    </lineage>
</organism>
<protein>
    <submittedName>
        <fullName evidence="1">Uncharacterized protein</fullName>
    </submittedName>
</protein>
<dbReference type="EMBL" id="CP036272">
    <property type="protein sequence ID" value="QDT58123.1"/>
    <property type="molecule type" value="Genomic_DNA"/>
</dbReference>
<dbReference type="Proteomes" id="UP000315003">
    <property type="component" value="Chromosome"/>
</dbReference>
<evidence type="ECO:0000313" key="1">
    <source>
        <dbReference type="EMBL" id="QDT58123.1"/>
    </source>
</evidence>
<gene>
    <name evidence="1" type="ORF">SV7mr_06120</name>
</gene>
<reference evidence="1 2" key="1">
    <citation type="submission" date="2019-02" db="EMBL/GenBank/DDBJ databases">
        <title>Deep-cultivation of Planctomycetes and their phenomic and genomic characterization uncovers novel biology.</title>
        <authorList>
            <person name="Wiegand S."/>
            <person name="Jogler M."/>
            <person name="Boedeker C."/>
            <person name="Pinto D."/>
            <person name="Vollmers J."/>
            <person name="Rivas-Marin E."/>
            <person name="Kohn T."/>
            <person name="Peeters S.H."/>
            <person name="Heuer A."/>
            <person name="Rast P."/>
            <person name="Oberbeckmann S."/>
            <person name="Bunk B."/>
            <person name="Jeske O."/>
            <person name="Meyerdierks A."/>
            <person name="Storesund J.E."/>
            <person name="Kallscheuer N."/>
            <person name="Luecker S."/>
            <person name="Lage O.M."/>
            <person name="Pohl T."/>
            <person name="Merkel B.J."/>
            <person name="Hornburger P."/>
            <person name="Mueller R.-W."/>
            <person name="Bruemmer F."/>
            <person name="Labrenz M."/>
            <person name="Spormann A.M."/>
            <person name="Op den Camp H."/>
            <person name="Overmann J."/>
            <person name="Amann R."/>
            <person name="Jetten M.S.M."/>
            <person name="Mascher T."/>
            <person name="Medema M.H."/>
            <person name="Devos D.P."/>
            <person name="Kaster A.-K."/>
            <person name="Ovreas L."/>
            <person name="Rohde M."/>
            <person name="Galperin M.Y."/>
            <person name="Jogler C."/>
        </authorList>
    </citation>
    <scope>NUCLEOTIDE SEQUENCE [LARGE SCALE GENOMIC DNA]</scope>
    <source>
        <strain evidence="1 2">SV_7m_r</strain>
    </source>
</reference>